<keyword evidence="12 21" id="KW-1133">Transmembrane helix</keyword>
<name>A0A1G5NGU7_AFIMA</name>
<dbReference type="STRING" id="1120955.SAMN03080610_02014"/>
<dbReference type="GO" id="GO:0008654">
    <property type="term" value="P:phospholipid biosynthetic process"/>
    <property type="evidence" value="ECO:0007669"/>
    <property type="project" value="UniProtKB-KW"/>
</dbReference>
<evidence type="ECO:0000256" key="13">
    <source>
        <dbReference type="ARBA" id="ARBA00023098"/>
    </source>
</evidence>
<dbReference type="OrthoDB" id="350520at2"/>
<keyword evidence="13 20" id="KW-0443">Lipid metabolism</keyword>
<dbReference type="AlphaFoldDB" id="A0A1G5NGU7"/>
<dbReference type="InterPro" id="IPR026027">
    <property type="entry name" value="PcS"/>
</dbReference>
<evidence type="ECO:0000256" key="11">
    <source>
        <dbReference type="ARBA" id="ARBA00022692"/>
    </source>
</evidence>
<feature type="transmembrane region" description="Helical" evidence="21">
    <location>
        <begin position="195"/>
        <end position="215"/>
    </location>
</feature>
<comment type="function">
    <text evidence="19 20">Condenses choline with CDP-diglyceride to produce phosphatidylcholine and CMP.</text>
</comment>
<comment type="subcellular location">
    <subcellularLocation>
        <location evidence="3 20">Cell inner membrane</location>
        <topology evidence="3 20">Multi-pass membrane protein</topology>
    </subcellularLocation>
</comment>
<accession>A0A1G5NGU7</accession>
<comment type="catalytic activity">
    <reaction evidence="1 20">
        <text>a CDP-1,2-diacyl-sn-glycerol + choline = a 1,2-diacyl-sn-glycero-3-phosphocholine + CMP + H(+)</text>
        <dbReference type="Rhea" id="RHEA:14597"/>
        <dbReference type="ChEBI" id="CHEBI:15354"/>
        <dbReference type="ChEBI" id="CHEBI:15378"/>
        <dbReference type="ChEBI" id="CHEBI:57643"/>
        <dbReference type="ChEBI" id="CHEBI:58332"/>
        <dbReference type="ChEBI" id="CHEBI:60377"/>
        <dbReference type="EC" id="2.7.8.24"/>
    </reaction>
</comment>
<feature type="transmembrane region" description="Helical" evidence="21">
    <location>
        <begin position="49"/>
        <end position="65"/>
    </location>
</feature>
<gene>
    <name evidence="22" type="ORF">SAMN03080610_02014</name>
</gene>
<dbReference type="EMBL" id="FMVW01000004">
    <property type="protein sequence ID" value="SCZ36622.1"/>
    <property type="molecule type" value="Genomic_DNA"/>
</dbReference>
<evidence type="ECO:0000256" key="16">
    <source>
        <dbReference type="ARBA" id="ARBA00023211"/>
    </source>
</evidence>
<evidence type="ECO:0000256" key="20">
    <source>
        <dbReference type="PIRNR" id="PIRNR000851"/>
    </source>
</evidence>
<feature type="transmembrane region" description="Helical" evidence="21">
    <location>
        <begin position="21"/>
        <end position="43"/>
    </location>
</feature>
<sequence>MLTGSRDLQLGQQLEHLRAAASLFAIHLLTASGAALALLATLAAARGEWRAAFVWLGIALIVDALDGPIARRYQVGSRLPRWDGSALDFVIDYTTYVFVPAIILASGCGLGTFFGILAAMIVAITGALYFADTRMKEPDNSFRGFPAAWNLAVFVLFALQPHPFVTFMVTVLLAVGTFLPVNFVHPVRVTKWRWLTLLMMVLWMICAGILIATGFDQNSTVEMLLLVTSFYLLGVAGVQQLLARF</sequence>
<keyword evidence="23" id="KW-1185">Reference proteome</keyword>
<keyword evidence="14 20" id="KW-0472">Membrane</keyword>
<evidence type="ECO:0000256" key="3">
    <source>
        <dbReference type="ARBA" id="ARBA00004429"/>
    </source>
</evidence>
<evidence type="ECO:0000256" key="6">
    <source>
        <dbReference type="ARBA" id="ARBA00015623"/>
    </source>
</evidence>
<keyword evidence="15 20" id="KW-0594">Phospholipid biosynthesis</keyword>
<organism evidence="22 23">
    <name type="scientific">Afifella marina DSM 2698</name>
    <dbReference type="NCBI Taxonomy" id="1120955"/>
    <lineage>
        <taxon>Bacteria</taxon>
        <taxon>Pseudomonadati</taxon>
        <taxon>Pseudomonadota</taxon>
        <taxon>Alphaproteobacteria</taxon>
        <taxon>Hyphomicrobiales</taxon>
        <taxon>Afifellaceae</taxon>
        <taxon>Afifella</taxon>
    </lineage>
</organism>
<feature type="transmembrane region" description="Helical" evidence="21">
    <location>
        <begin position="221"/>
        <end position="242"/>
    </location>
</feature>
<dbReference type="InterPro" id="IPR043130">
    <property type="entry name" value="CDP-OH_PTrfase_TM_dom"/>
</dbReference>
<dbReference type="Proteomes" id="UP000199347">
    <property type="component" value="Unassembled WGS sequence"/>
</dbReference>
<reference evidence="23" key="1">
    <citation type="submission" date="2016-10" db="EMBL/GenBank/DDBJ databases">
        <authorList>
            <person name="Varghese N."/>
            <person name="Submissions S."/>
        </authorList>
    </citation>
    <scope>NUCLEOTIDE SEQUENCE [LARGE SCALE GENOMIC DNA]</scope>
    <source>
        <strain evidence="23">DSM 2698</strain>
    </source>
</reference>
<evidence type="ECO:0000256" key="4">
    <source>
        <dbReference type="ARBA" id="ARBA00010441"/>
    </source>
</evidence>
<proteinExistence type="inferred from homology"/>
<evidence type="ECO:0000256" key="12">
    <source>
        <dbReference type="ARBA" id="ARBA00022989"/>
    </source>
</evidence>
<evidence type="ECO:0000256" key="14">
    <source>
        <dbReference type="ARBA" id="ARBA00023136"/>
    </source>
</evidence>
<evidence type="ECO:0000256" key="9">
    <source>
        <dbReference type="ARBA" id="ARBA00022519"/>
    </source>
</evidence>
<dbReference type="Gene3D" id="1.20.120.1760">
    <property type="match status" value="1"/>
</dbReference>
<comment type="cofactor">
    <cofactor evidence="2 20">
        <name>Mn(2+)</name>
        <dbReference type="ChEBI" id="CHEBI:29035"/>
    </cofactor>
</comment>
<feature type="transmembrane region" description="Helical" evidence="21">
    <location>
        <begin position="165"/>
        <end position="183"/>
    </location>
</feature>
<evidence type="ECO:0000256" key="15">
    <source>
        <dbReference type="ARBA" id="ARBA00023209"/>
    </source>
</evidence>
<evidence type="ECO:0000256" key="19">
    <source>
        <dbReference type="ARBA" id="ARBA00037468"/>
    </source>
</evidence>
<comment type="similarity">
    <text evidence="4 20">Belongs to the CDP-alcohol phosphatidyltransferase class-I family.</text>
</comment>
<keyword evidence="8 20" id="KW-0444">Lipid biosynthesis</keyword>
<evidence type="ECO:0000256" key="21">
    <source>
        <dbReference type="SAM" id="Phobius"/>
    </source>
</evidence>
<dbReference type="PIRSF" id="PIRSF000851">
    <property type="entry name" value="PcS"/>
    <property type="match status" value="1"/>
</dbReference>
<dbReference type="Pfam" id="PF01066">
    <property type="entry name" value="CDP-OH_P_transf"/>
    <property type="match status" value="1"/>
</dbReference>
<evidence type="ECO:0000256" key="5">
    <source>
        <dbReference type="ARBA" id="ARBA00013195"/>
    </source>
</evidence>
<evidence type="ECO:0000256" key="18">
    <source>
        <dbReference type="ARBA" id="ARBA00033321"/>
    </source>
</evidence>
<evidence type="ECO:0000256" key="1">
    <source>
        <dbReference type="ARBA" id="ARBA00000958"/>
    </source>
</evidence>
<keyword evidence="10 20" id="KW-0808">Transferase</keyword>
<evidence type="ECO:0000313" key="22">
    <source>
        <dbReference type="EMBL" id="SCZ36622.1"/>
    </source>
</evidence>
<dbReference type="InterPro" id="IPR000462">
    <property type="entry name" value="CDP-OH_P_trans"/>
</dbReference>
<keyword evidence="11 21" id="KW-0812">Transmembrane</keyword>
<keyword evidence="17 20" id="KW-1208">Phospholipid metabolism</keyword>
<keyword evidence="7 20" id="KW-1003">Cell membrane</keyword>
<evidence type="ECO:0000256" key="8">
    <source>
        <dbReference type="ARBA" id="ARBA00022516"/>
    </source>
</evidence>
<evidence type="ECO:0000256" key="10">
    <source>
        <dbReference type="ARBA" id="ARBA00022679"/>
    </source>
</evidence>
<protein>
    <recommendedName>
        <fullName evidence="6 20">Phosphatidylcholine synthase</fullName>
        <shortName evidence="20">PC synthase</shortName>
        <shortName evidence="20">PCS</shortName>
        <ecNumber evidence="5 20">2.7.8.24</ecNumber>
    </recommendedName>
    <alternativeName>
        <fullName evidence="18 20">CDP-diglyceride-choline O-phosphatidyltransferase</fullName>
    </alternativeName>
</protein>
<dbReference type="GO" id="GO:0050520">
    <property type="term" value="F:phosphatidylcholine synthase activity"/>
    <property type="evidence" value="ECO:0007669"/>
    <property type="project" value="UniProtKB-EC"/>
</dbReference>
<dbReference type="RefSeq" id="WP_111328846.1">
    <property type="nucleotide sequence ID" value="NZ_FMVW01000004.1"/>
</dbReference>
<evidence type="ECO:0000256" key="7">
    <source>
        <dbReference type="ARBA" id="ARBA00022475"/>
    </source>
</evidence>
<evidence type="ECO:0000256" key="2">
    <source>
        <dbReference type="ARBA" id="ARBA00001936"/>
    </source>
</evidence>
<evidence type="ECO:0000256" key="17">
    <source>
        <dbReference type="ARBA" id="ARBA00023264"/>
    </source>
</evidence>
<dbReference type="GO" id="GO:0005886">
    <property type="term" value="C:plasma membrane"/>
    <property type="evidence" value="ECO:0007669"/>
    <property type="project" value="UniProtKB-SubCell"/>
</dbReference>
<feature type="transmembrane region" description="Helical" evidence="21">
    <location>
        <begin position="142"/>
        <end position="159"/>
    </location>
</feature>
<evidence type="ECO:0000313" key="23">
    <source>
        <dbReference type="Proteomes" id="UP000199347"/>
    </source>
</evidence>
<keyword evidence="9 20" id="KW-0997">Cell inner membrane</keyword>
<dbReference type="EC" id="2.7.8.24" evidence="5 20"/>
<feature type="transmembrane region" description="Helical" evidence="21">
    <location>
        <begin position="111"/>
        <end position="130"/>
    </location>
</feature>
<keyword evidence="16 20" id="KW-0464">Manganese</keyword>